<dbReference type="Proteomes" id="UP000377798">
    <property type="component" value="Unassembled WGS sequence"/>
</dbReference>
<evidence type="ECO:0000256" key="7">
    <source>
        <dbReference type="ARBA" id="ARBA00022679"/>
    </source>
</evidence>
<dbReference type="GO" id="GO:0008987">
    <property type="term" value="F:quinolinate synthetase A activity"/>
    <property type="evidence" value="ECO:0007669"/>
    <property type="project" value="UniProtKB-UniRule"/>
</dbReference>
<proteinExistence type="predicted"/>
<protein>
    <recommendedName>
        <fullName evidence="12 13">Quinolinate synthase</fullName>
        <ecNumber evidence="4 13">2.5.1.72</ecNumber>
    </recommendedName>
</protein>
<dbReference type="NCBIfam" id="TIGR00550">
    <property type="entry name" value="nadA"/>
    <property type="match status" value="1"/>
</dbReference>
<evidence type="ECO:0000256" key="2">
    <source>
        <dbReference type="ARBA" id="ARBA00003791"/>
    </source>
</evidence>
<evidence type="ECO:0000256" key="13">
    <source>
        <dbReference type="NCBIfam" id="TIGR00550"/>
    </source>
</evidence>
<dbReference type="GO" id="GO:0046872">
    <property type="term" value="F:metal ion binding"/>
    <property type="evidence" value="ECO:0007669"/>
    <property type="project" value="UniProtKB-KW"/>
</dbReference>
<dbReference type="InterPro" id="IPR036094">
    <property type="entry name" value="NadA_sf"/>
</dbReference>
<evidence type="ECO:0000256" key="6">
    <source>
        <dbReference type="ARBA" id="ARBA00022642"/>
    </source>
</evidence>
<dbReference type="AlphaFoldDB" id="A0A8H2QY08"/>
<keyword evidence="9" id="KW-0408">Iron</keyword>
<dbReference type="NCBIfam" id="NF006878">
    <property type="entry name" value="PRK09375.1-2"/>
    <property type="match status" value="1"/>
</dbReference>
<dbReference type="UniPathway" id="UPA00253">
    <property type="reaction ID" value="UER00327"/>
</dbReference>
<evidence type="ECO:0000256" key="1">
    <source>
        <dbReference type="ARBA" id="ARBA00001966"/>
    </source>
</evidence>
<evidence type="ECO:0000256" key="5">
    <source>
        <dbReference type="ARBA" id="ARBA00022485"/>
    </source>
</evidence>
<reference evidence="14 15" key="1">
    <citation type="submission" date="2019-02" db="EMBL/GenBank/DDBJ databases">
        <authorList>
            <consortium name="Pathogen Informatics"/>
        </authorList>
    </citation>
    <scope>NUCLEOTIDE SEQUENCE [LARGE SCALE GENOMIC DNA]</scope>
    <source>
        <strain evidence="14 15">3012STDY7089603</strain>
    </source>
</reference>
<dbReference type="EMBL" id="CAACYI010000001">
    <property type="protein sequence ID" value="VFB16497.1"/>
    <property type="molecule type" value="Genomic_DNA"/>
</dbReference>
<comment type="catalytic activity">
    <reaction evidence="11">
        <text>iminosuccinate + dihydroxyacetone phosphate = quinolinate + phosphate + 2 H2O + H(+)</text>
        <dbReference type="Rhea" id="RHEA:25888"/>
        <dbReference type="ChEBI" id="CHEBI:15377"/>
        <dbReference type="ChEBI" id="CHEBI:15378"/>
        <dbReference type="ChEBI" id="CHEBI:29959"/>
        <dbReference type="ChEBI" id="CHEBI:43474"/>
        <dbReference type="ChEBI" id="CHEBI:57642"/>
        <dbReference type="ChEBI" id="CHEBI:77875"/>
        <dbReference type="EC" id="2.5.1.72"/>
    </reaction>
    <physiologicalReaction direction="left-to-right" evidence="11">
        <dbReference type="Rhea" id="RHEA:25889"/>
    </physiologicalReaction>
</comment>
<dbReference type="Pfam" id="PF02445">
    <property type="entry name" value="NadA"/>
    <property type="match status" value="1"/>
</dbReference>
<dbReference type="GO" id="GO:0005829">
    <property type="term" value="C:cytosol"/>
    <property type="evidence" value="ECO:0007669"/>
    <property type="project" value="TreeGrafter"/>
</dbReference>
<dbReference type="RefSeq" id="WP_131749112.1">
    <property type="nucleotide sequence ID" value="NZ_CAACYI010000001.1"/>
</dbReference>
<evidence type="ECO:0000256" key="3">
    <source>
        <dbReference type="ARBA" id="ARBA00005065"/>
    </source>
</evidence>
<dbReference type="FunFam" id="3.40.50.10800:FF:000001">
    <property type="entry name" value="Quinolinate synthase A"/>
    <property type="match status" value="1"/>
</dbReference>
<dbReference type="EC" id="2.5.1.72" evidence="4 13"/>
<evidence type="ECO:0000256" key="12">
    <source>
        <dbReference type="ARBA" id="ARBA00073059"/>
    </source>
</evidence>
<comment type="cofactor">
    <cofactor evidence="1">
        <name>[4Fe-4S] cluster</name>
        <dbReference type="ChEBI" id="CHEBI:49883"/>
    </cofactor>
</comment>
<dbReference type="GO" id="GO:0051539">
    <property type="term" value="F:4 iron, 4 sulfur cluster binding"/>
    <property type="evidence" value="ECO:0007669"/>
    <property type="project" value="UniProtKB-KW"/>
</dbReference>
<dbReference type="GO" id="GO:0034628">
    <property type="term" value="P:'de novo' NAD+ biosynthetic process from L-aspartate"/>
    <property type="evidence" value="ECO:0007669"/>
    <property type="project" value="TreeGrafter"/>
</dbReference>
<comment type="function">
    <text evidence="2">Catalyzes the condensation of iminoaspartate with dihydroxyacetone phosphate to form quinolinate.</text>
</comment>
<evidence type="ECO:0000313" key="15">
    <source>
        <dbReference type="Proteomes" id="UP000377798"/>
    </source>
</evidence>
<dbReference type="PANTHER" id="PTHR30573:SF0">
    <property type="entry name" value="QUINOLINATE SYNTHASE, CHLOROPLASTIC"/>
    <property type="match status" value="1"/>
</dbReference>
<accession>A0A8H2QY08</accession>
<dbReference type="InterPro" id="IPR003473">
    <property type="entry name" value="NadA"/>
</dbReference>
<evidence type="ECO:0000256" key="10">
    <source>
        <dbReference type="ARBA" id="ARBA00023014"/>
    </source>
</evidence>
<dbReference type="Gene3D" id="3.40.50.10800">
    <property type="entry name" value="NadA-like"/>
    <property type="match status" value="3"/>
</dbReference>
<keyword evidence="7 14" id="KW-0808">Transferase</keyword>
<comment type="caution">
    <text evidence="14">The sequence shown here is derived from an EMBL/GenBank/DDBJ whole genome shotgun (WGS) entry which is preliminary data.</text>
</comment>
<keyword evidence="10" id="KW-0411">Iron-sulfur</keyword>
<evidence type="ECO:0000256" key="8">
    <source>
        <dbReference type="ARBA" id="ARBA00022723"/>
    </source>
</evidence>
<evidence type="ECO:0000313" key="14">
    <source>
        <dbReference type="EMBL" id="VFB16497.1"/>
    </source>
</evidence>
<organism evidence="14 15">
    <name type="scientific">Urinicoccus massiliensis</name>
    <dbReference type="NCBI Taxonomy" id="1723382"/>
    <lineage>
        <taxon>Bacteria</taxon>
        <taxon>Bacillati</taxon>
        <taxon>Bacillota</taxon>
        <taxon>Tissierellia</taxon>
        <taxon>Tissierellales</taxon>
        <taxon>Peptoniphilaceae</taxon>
        <taxon>Urinicoccus</taxon>
    </lineage>
</organism>
<dbReference type="SUPFAM" id="SSF142754">
    <property type="entry name" value="NadA-like"/>
    <property type="match status" value="1"/>
</dbReference>
<keyword evidence="6" id="KW-0662">Pyridine nucleotide biosynthesis</keyword>
<keyword evidence="8" id="KW-0479">Metal-binding</keyword>
<evidence type="ECO:0000256" key="9">
    <source>
        <dbReference type="ARBA" id="ARBA00023004"/>
    </source>
</evidence>
<sequence length="308" mass="35333">MENKELLGEIEELKLKKDALILAHYYVDGDLQEVADFVGDSYALAKKAVASEKKRIVFCGVKFMGESAKLLNPHKRVFLVDKHALCPMADMITGRDIEEYRREYKDLCVVTYINSTAETKAHSDVCVTSSNALRIVKKIQADNILLCPDKNLGTYIKSQLKDDLKDKNVLIHDGYCHVHEDFTYEAIQEAKAKHPKAPVLVHPEINPACYDLADYIGSTSGILKEARERPEEEFIICTERGILHQLQKDSPHKKFYFTDLKQVCYNMKMLNLEKLRDCLRDDLNEVFLDEDVMEKASRPLKKMLEMAE</sequence>
<evidence type="ECO:0000256" key="11">
    <source>
        <dbReference type="ARBA" id="ARBA00050125"/>
    </source>
</evidence>
<evidence type="ECO:0000256" key="4">
    <source>
        <dbReference type="ARBA" id="ARBA00012669"/>
    </source>
</evidence>
<name>A0A8H2QY08_9FIRM</name>
<keyword evidence="15" id="KW-1185">Reference proteome</keyword>
<comment type="pathway">
    <text evidence="3">Cofactor biosynthesis; NAD(+) biosynthesis; quinolinate from iminoaspartate: step 1/1.</text>
</comment>
<dbReference type="PANTHER" id="PTHR30573">
    <property type="entry name" value="QUINOLINATE SYNTHETASE A"/>
    <property type="match status" value="1"/>
</dbReference>
<keyword evidence="5" id="KW-0004">4Fe-4S</keyword>
<gene>
    <name evidence="14" type="primary">nadA</name>
    <name evidence="14" type="ORF">NCTC13150_01046</name>
</gene>